<dbReference type="AlphaFoldDB" id="A0A5B7TPJ4"/>
<gene>
    <name evidence="1" type="ORF">FF125_01005</name>
</gene>
<dbReference type="EMBL" id="CP040749">
    <property type="protein sequence ID" value="QCX37083.1"/>
    <property type="molecule type" value="Genomic_DNA"/>
</dbReference>
<name>A0A5B7TPJ4_9FLAO</name>
<sequence length="287" mass="32715">MQAINFFIFFILSVVVLSCSSSKIVQKDINQQFNAFTNADFKTKSVDSVLNSLINLTVRQREDSLVSSMSKGWMPTYNFQFKEVSYTYKNTSGEKYKIRFWVTPDYLSIGNDDDFVRMPLTPQAAQLLANQFHCALPTAKMVDEIYKKASVKLPPIPLTENRDSLATFTKHHLLIQQQLQHKIPNGIVAGIKKDVVQSTAILNNPKSNRVAIYGWHKLNGKPIQPLYTGHVDWYVDYSHGIRLIYEKMLINNKVHLVKDVLNNPELAGSICNDSKCAMMRYGKAKMD</sequence>
<dbReference type="KEGG" id="fbe:FF125_01005"/>
<proteinExistence type="predicted"/>
<organism evidence="1 2">
    <name type="scientific">Aureibaculum algae</name>
    <dbReference type="NCBI Taxonomy" id="2584122"/>
    <lineage>
        <taxon>Bacteria</taxon>
        <taxon>Pseudomonadati</taxon>
        <taxon>Bacteroidota</taxon>
        <taxon>Flavobacteriia</taxon>
        <taxon>Flavobacteriales</taxon>
        <taxon>Flavobacteriaceae</taxon>
        <taxon>Aureibaculum</taxon>
    </lineage>
</organism>
<evidence type="ECO:0000313" key="1">
    <source>
        <dbReference type="EMBL" id="QCX37083.1"/>
    </source>
</evidence>
<dbReference type="RefSeq" id="WP_138948040.1">
    <property type="nucleotide sequence ID" value="NZ_CP040749.1"/>
</dbReference>
<dbReference type="OrthoDB" id="262081at2"/>
<accession>A0A5B7TPJ4</accession>
<protein>
    <submittedName>
        <fullName evidence="1">Uncharacterized protein</fullName>
    </submittedName>
</protein>
<keyword evidence="2" id="KW-1185">Reference proteome</keyword>
<dbReference type="Proteomes" id="UP000306229">
    <property type="component" value="Chromosome"/>
</dbReference>
<evidence type="ECO:0000313" key="2">
    <source>
        <dbReference type="Proteomes" id="UP000306229"/>
    </source>
</evidence>
<reference evidence="1 2" key="1">
    <citation type="submission" date="2019-05" db="EMBL/GenBank/DDBJ databases">
        <title>Algicella ahnfeltiae gen. nov., sp. nov., a novel marine bacterium of the family Flavobacteriaceae isolated from a red alga.</title>
        <authorList>
            <person name="Nedashkovskaya O.I."/>
            <person name="Kukhlevskiy A.D."/>
            <person name="Kim S.-G."/>
            <person name="Zhukova N.V."/>
            <person name="Mikhailov V.V."/>
        </authorList>
    </citation>
    <scope>NUCLEOTIDE SEQUENCE [LARGE SCALE GENOMIC DNA]</scope>
    <source>
        <strain evidence="1 2">10Alg115</strain>
    </source>
</reference>